<dbReference type="GO" id="GO:0098996">
    <property type="term" value="P:symbiont entry into host cell via disruption of host cell glycocalyx"/>
    <property type="evidence" value="ECO:0007669"/>
    <property type="project" value="UniProtKB-ARBA"/>
</dbReference>
<keyword evidence="2" id="KW-1227">Viral tail protein</keyword>
<feature type="domain" description="Bacteriophage T7 tail fibre protein-like N-terminal" evidence="5">
    <location>
        <begin position="12"/>
        <end position="101"/>
    </location>
</feature>
<evidence type="ECO:0000256" key="1">
    <source>
        <dbReference type="ARBA" id="ARBA00004328"/>
    </source>
</evidence>
<dbReference type="Pfam" id="PF03906">
    <property type="entry name" value="Phage_T7_tail"/>
    <property type="match status" value="1"/>
</dbReference>
<feature type="region of interest" description="Disordered" evidence="4">
    <location>
        <begin position="537"/>
        <end position="561"/>
    </location>
</feature>
<dbReference type="GO" id="GO:0098015">
    <property type="term" value="C:virus tail"/>
    <property type="evidence" value="ECO:0007669"/>
    <property type="project" value="UniProtKB-KW"/>
</dbReference>
<dbReference type="EMBL" id="FR687252">
    <property type="protein sequence ID" value="CBW54806.1"/>
    <property type="molecule type" value="Genomic_DNA"/>
</dbReference>
<dbReference type="KEGG" id="vg:14006771"/>
<evidence type="ECO:0000256" key="3">
    <source>
        <dbReference type="ARBA" id="ARBA00022844"/>
    </source>
</evidence>
<name>E1Y3V4_9CAUD</name>
<dbReference type="Proteomes" id="UP000006684">
    <property type="component" value="Segment"/>
</dbReference>
<evidence type="ECO:0000259" key="5">
    <source>
        <dbReference type="Pfam" id="PF03906"/>
    </source>
</evidence>
<proteinExistence type="predicted"/>
<keyword evidence="3" id="KW-0946">Virion</keyword>
<evidence type="ECO:0000313" key="6">
    <source>
        <dbReference type="EMBL" id="CBW54806.1"/>
    </source>
</evidence>
<dbReference type="InterPro" id="IPR005604">
    <property type="entry name" value="Phage_T7_tail_fibre-like_N"/>
</dbReference>
<dbReference type="RefSeq" id="YP_007002901.1">
    <property type="nucleotide sequence ID" value="NC_019454.1"/>
</dbReference>
<accession>E1Y3V4</accession>
<dbReference type="OrthoDB" id="3014at10239"/>
<comment type="subcellular location">
    <subcellularLocation>
        <location evidence="1">Virion</location>
    </subcellularLocation>
</comment>
<organism evidence="6 7">
    <name type="scientific">Pantoea phage LIMElight</name>
    <dbReference type="NCBI Taxonomy" id="881915"/>
    <lineage>
        <taxon>Viruses</taxon>
        <taxon>Duplodnaviria</taxon>
        <taxon>Heunggongvirae</taxon>
        <taxon>Uroviricota</taxon>
        <taxon>Caudoviricetes</taxon>
        <taxon>Autographivirales</taxon>
        <taxon>Autoscriptoviridae</taxon>
        <taxon>Slopekvirinae</taxon>
        <taxon>Limelightvirus</taxon>
        <taxon>Limelightvirus limelight</taxon>
    </lineage>
</organism>
<evidence type="ECO:0000256" key="4">
    <source>
        <dbReference type="SAM" id="MobiDB-lite"/>
    </source>
</evidence>
<evidence type="ECO:0000256" key="2">
    <source>
        <dbReference type="ARBA" id="ARBA00022732"/>
    </source>
</evidence>
<dbReference type="Gene3D" id="2.160.20.10">
    <property type="entry name" value="Single-stranded right-handed beta-helix, Pectin lyase-like"/>
    <property type="match status" value="1"/>
</dbReference>
<evidence type="ECO:0000313" key="7">
    <source>
        <dbReference type="Proteomes" id="UP000006684"/>
    </source>
</evidence>
<dbReference type="InterPro" id="IPR012334">
    <property type="entry name" value="Pectin_lyas_fold"/>
</dbReference>
<keyword evidence="7" id="KW-1185">Reference proteome</keyword>
<dbReference type="GeneID" id="14006771"/>
<sequence length="854" mass="92296">MANSWQTETGKAGQVTINVNIPYLSRSDIYVYIAGTQKSFTWDSDTVVRLGTALVGGEEVLVMRRTAREKLRILFSEGAAFSRDNLDEQNMQFLYLSQELVEGRSIEGFYGDISMNTFRITHLGNPINDTDAANKLYVDEEVKEVNQRAVRVPESTVAVTPTVAGRKNKLLGFDSVGNPVSATPIEGSATELELDLQDIDGMSILGRVDSIATLRTIAPRQDKRFVSVQSYSAGWAATSKAPMGGGFFEYLANDTTTADDGGVTIVGLNGARWRRMISLDHVTVEHFGAMVDGVTDDAAAWMRMHNWSRTVDATFGPGIVLPPGTSAISALDTGTTEQPAFKLRGPEVAYGRIPRAYVKLLATDSAYAINTKARRMEVSNLYVNGAASTKGFFQNTVTRGDYCRIHAVQARGMTGRVFHVYDTIDTAVTQCYSSGGKASFFRTDWSNESPGAWDHPTAIYIADCNFESHTGEYAVSCIRAGQSSMRNTWFDRNERGFDISQGGWILENVTQENSVYPSATQYTKLVQIRNRFAQGKGIDPTVSGYDPSQDPSGKPPSWVNSGYENGTAEFNVLGFINSGSMSYGYESSQFKVSNMTANQVWIDVGSFTLDGATGESVVLKFVGAGHFDAATANPRPGGTNYGAGETTIMMQQKDSDAKSRASWYSHGASPIVAVRVATNKNRPHVYVQLAQYTGPVAMTVHTSAKSNFEGGQHFYQNVLMTEVTADAAAAAAPLVPATWNVSNGNYGLGMDMDTGRLSLDGPGLVASNASSHLPVQYNGSDVLLAVQPSPLSTRVQRVTKATLPKATENPYGVVLVTDAVTGNGVTQWRMAFCTGEAWFTADGQTNLGTGSVTK</sequence>
<protein>
    <submittedName>
        <fullName evidence="6">Putative tail fiber protein/putative EPSdepolymerase</fullName>
    </submittedName>
</protein>
<reference evidence="7" key="1">
    <citation type="journal article" date="2011" name="Appl. Environ. Microbiol.">
        <title>Bacteriophages LIMElight and LIMEzero of Pantoea agglomerans, belonging to the "phiKMV-like viruses".</title>
        <authorList>
            <person name="Adriaenssens E.M."/>
            <person name="Ceyssens P.J."/>
            <person name="Dunon V."/>
            <person name="Ackermann H.W."/>
            <person name="Van Vaerenbergh J."/>
            <person name="Maes M."/>
            <person name="De Proft M."/>
            <person name="Lavigne R."/>
        </authorList>
    </citation>
    <scope>NUCLEOTIDE SEQUENCE [LARGE SCALE GENOMIC DNA]</scope>
</reference>